<name>A0A2I7N6H5_9NEIS</name>
<evidence type="ECO:0000313" key="2">
    <source>
        <dbReference type="Proteomes" id="UP000236655"/>
    </source>
</evidence>
<protein>
    <submittedName>
        <fullName evidence="1">Uncharacterized protein</fullName>
    </submittedName>
</protein>
<accession>A0A2I7N6H5</accession>
<sequence>MRINITSKSSELLITISHQVVGGYFNLSLMLPDAKNIQFKNNETLDDVLYILRMLSEYKFISSLSNELTRKIQEKFRDAKQNGREFNYEVD</sequence>
<gene>
    <name evidence="1" type="ORF">CUN60_07070</name>
</gene>
<dbReference type="RefSeq" id="WP_102951365.1">
    <property type="nucleotide sequence ID" value="NZ_CP024847.1"/>
</dbReference>
<proteinExistence type="predicted"/>
<dbReference type="KEGG" id="nba:CUN60_07070"/>
<evidence type="ECO:0000313" key="1">
    <source>
        <dbReference type="EMBL" id="AUR52069.1"/>
    </source>
</evidence>
<reference evidence="2" key="1">
    <citation type="submission" date="2017-11" db="EMBL/GenBank/DDBJ databases">
        <authorList>
            <person name="Chan K.G."/>
            <person name="Lee L.S."/>
        </authorList>
    </citation>
    <scope>NUCLEOTIDE SEQUENCE [LARGE SCALE GENOMIC DNA]</scope>
    <source>
        <strain evidence="2">DSM 100970</strain>
    </source>
</reference>
<keyword evidence="2" id="KW-1185">Reference proteome</keyword>
<dbReference type="Proteomes" id="UP000236655">
    <property type="component" value="Chromosome"/>
</dbReference>
<dbReference type="EMBL" id="CP024847">
    <property type="protein sequence ID" value="AUR52069.1"/>
    <property type="molecule type" value="Genomic_DNA"/>
</dbReference>
<dbReference type="AlphaFoldDB" id="A0A2I7N6H5"/>
<organism evidence="1 2">
    <name type="scientific">Aquella oligotrophica</name>
    <dbReference type="NCBI Taxonomy" id="2067065"/>
    <lineage>
        <taxon>Bacteria</taxon>
        <taxon>Pseudomonadati</taxon>
        <taxon>Pseudomonadota</taxon>
        <taxon>Betaproteobacteria</taxon>
        <taxon>Neisseriales</taxon>
        <taxon>Neisseriaceae</taxon>
        <taxon>Aquella</taxon>
    </lineage>
</organism>